<protein>
    <submittedName>
        <fullName evidence="2">Uncharacterized protein</fullName>
    </submittedName>
</protein>
<accession>A0A955L1Z5</accession>
<reference evidence="2" key="2">
    <citation type="journal article" date="2021" name="Microbiome">
        <title>Successional dynamics and alternative stable states in a saline activated sludge microbial community over 9 years.</title>
        <authorList>
            <person name="Wang Y."/>
            <person name="Ye J."/>
            <person name="Ju F."/>
            <person name="Liu L."/>
            <person name="Boyd J.A."/>
            <person name="Deng Y."/>
            <person name="Parks D.H."/>
            <person name="Jiang X."/>
            <person name="Yin X."/>
            <person name="Woodcroft B.J."/>
            <person name="Tyson G.W."/>
            <person name="Hugenholtz P."/>
            <person name="Polz M.F."/>
            <person name="Zhang T."/>
        </authorList>
    </citation>
    <scope>NUCLEOTIDE SEQUENCE</scope>
    <source>
        <strain evidence="2">HKST-UBA13</strain>
    </source>
</reference>
<reference evidence="2" key="1">
    <citation type="submission" date="2020-04" db="EMBL/GenBank/DDBJ databases">
        <authorList>
            <person name="Zhang T."/>
        </authorList>
    </citation>
    <scope>NUCLEOTIDE SEQUENCE</scope>
    <source>
        <strain evidence="2">HKST-UBA13</strain>
    </source>
</reference>
<dbReference type="Proteomes" id="UP000775877">
    <property type="component" value="Unassembled WGS sequence"/>
</dbReference>
<dbReference type="AlphaFoldDB" id="A0A955L1Z5"/>
<name>A0A955L1Z5_9BACT</name>
<gene>
    <name evidence="2" type="ORF">KC678_04040</name>
</gene>
<proteinExistence type="predicted"/>
<dbReference type="EMBL" id="JAGQLJ010000097">
    <property type="protein sequence ID" value="MCA9381410.1"/>
    <property type="molecule type" value="Genomic_DNA"/>
</dbReference>
<evidence type="ECO:0000313" key="3">
    <source>
        <dbReference type="Proteomes" id="UP000775877"/>
    </source>
</evidence>
<sequence>MNRAHPLINPAPRDFSKITSSRREIEEDMEQVQVPKEQLKFPDEP</sequence>
<organism evidence="2 3">
    <name type="scientific">Candidatus Dojkabacteria bacterium</name>
    <dbReference type="NCBI Taxonomy" id="2099670"/>
    <lineage>
        <taxon>Bacteria</taxon>
        <taxon>Candidatus Dojkabacteria</taxon>
    </lineage>
</organism>
<evidence type="ECO:0000256" key="1">
    <source>
        <dbReference type="SAM" id="MobiDB-lite"/>
    </source>
</evidence>
<feature type="region of interest" description="Disordered" evidence="1">
    <location>
        <begin position="23"/>
        <end position="45"/>
    </location>
</feature>
<comment type="caution">
    <text evidence="2">The sequence shown here is derived from an EMBL/GenBank/DDBJ whole genome shotgun (WGS) entry which is preliminary data.</text>
</comment>
<evidence type="ECO:0000313" key="2">
    <source>
        <dbReference type="EMBL" id="MCA9381410.1"/>
    </source>
</evidence>